<evidence type="ECO:0000259" key="1">
    <source>
        <dbReference type="Pfam" id="PF00534"/>
    </source>
</evidence>
<dbReference type="EMBL" id="JAMZMM010000343">
    <property type="protein sequence ID" value="MCP2731514.1"/>
    <property type="molecule type" value="Genomic_DNA"/>
</dbReference>
<keyword evidence="4" id="KW-1185">Reference proteome</keyword>
<dbReference type="PANTHER" id="PTHR12526:SF630">
    <property type="entry name" value="GLYCOSYLTRANSFERASE"/>
    <property type="match status" value="1"/>
</dbReference>
<dbReference type="SUPFAM" id="SSF53756">
    <property type="entry name" value="UDP-Glycosyltransferase/glycogen phosphorylase"/>
    <property type="match status" value="1"/>
</dbReference>
<reference evidence="3" key="1">
    <citation type="submission" date="2022-06" db="EMBL/GenBank/DDBJ databases">
        <title>New cyanobacteria of genus Symplocastrum in benthos of Lake Baikal.</title>
        <authorList>
            <person name="Sorokovikova E."/>
            <person name="Tikhonova I."/>
            <person name="Krasnopeev A."/>
            <person name="Evseev P."/>
            <person name="Gladkikh A."/>
            <person name="Belykh O."/>
        </authorList>
    </citation>
    <scope>NUCLEOTIDE SEQUENCE</scope>
    <source>
        <strain evidence="3">BBK-W-15</strain>
    </source>
</reference>
<evidence type="ECO:0000259" key="2">
    <source>
        <dbReference type="Pfam" id="PF13439"/>
    </source>
</evidence>
<dbReference type="GO" id="GO:0016757">
    <property type="term" value="F:glycosyltransferase activity"/>
    <property type="evidence" value="ECO:0007669"/>
    <property type="project" value="InterPro"/>
</dbReference>
<evidence type="ECO:0000313" key="3">
    <source>
        <dbReference type="EMBL" id="MCP2731514.1"/>
    </source>
</evidence>
<dbReference type="Gene3D" id="3.40.50.2000">
    <property type="entry name" value="Glycogen Phosphorylase B"/>
    <property type="match status" value="2"/>
</dbReference>
<dbReference type="InterPro" id="IPR001296">
    <property type="entry name" value="Glyco_trans_1"/>
</dbReference>
<gene>
    <name evidence="3" type="ORF">NJ959_24100</name>
</gene>
<dbReference type="RefSeq" id="WP_254014251.1">
    <property type="nucleotide sequence ID" value="NZ_JAMZMM010000343.1"/>
</dbReference>
<dbReference type="CDD" id="cd03811">
    <property type="entry name" value="GT4_GT28_WabH-like"/>
    <property type="match status" value="1"/>
</dbReference>
<evidence type="ECO:0000313" key="4">
    <source>
        <dbReference type="Proteomes" id="UP001204953"/>
    </source>
</evidence>
<proteinExistence type="predicted"/>
<name>A0AAE3GW45_9CYAN</name>
<organism evidence="3 4">
    <name type="scientific">Limnofasciculus baicalensis BBK-W-15</name>
    <dbReference type="NCBI Taxonomy" id="2699891"/>
    <lineage>
        <taxon>Bacteria</taxon>
        <taxon>Bacillati</taxon>
        <taxon>Cyanobacteriota</taxon>
        <taxon>Cyanophyceae</taxon>
        <taxon>Coleofasciculales</taxon>
        <taxon>Coleofasciculaceae</taxon>
        <taxon>Limnofasciculus</taxon>
        <taxon>Limnofasciculus baicalensis</taxon>
    </lineage>
</organism>
<protein>
    <submittedName>
        <fullName evidence="3">Glycosyltransferase</fullName>
    </submittedName>
</protein>
<dbReference type="Proteomes" id="UP001204953">
    <property type="component" value="Unassembled WGS sequence"/>
</dbReference>
<dbReference type="AlphaFoldDB" id="A0AAE3GW45"/>
<accession>A0AAE3GW45</accession>
<feature type="domain" description="Glycosyltransferase subfamily 4-like N-terminal" evidence="2">
    <location>
        <begin position="18"/>
        <end position="174"/>
    </location>
</feature>
<dbReference type="Pfam" id="PF13439">
    <property type="entry name" value="Glyco_transf_4"/>
    <property type="match status" value="1"/>
</dbReference>
<dbReference type="InterPro" id="IPR028098">
    <property type="entry name" value="Glyco_trans_4-like_N"/>
</dbReference>
<dbReference type="Pfam" id="PF00534">
    <property type="entry name" value="Glycos_transf_1"/>
    <property type="match status" value="1"/>
</dbReference>
<comment type="caution">
    <text evidence="3">The sequence shown here is derived from an EMBL/GenBank/DDBJ whole genome shotgun (WGS) entry which is preliminary data.</text>
</comment>
<sequence>MTITSPRIAIYLRNLSGGGAERVMVSLSGGFIKKGIDVDLVLNKVEGAYLSQVPPEVRIVDLQAPKLPAGLPKLASYLRRERPSVLLSALHYTNEIAILAKYLSRISVRVVVSERNTLSLHGPSRNSDRLSPLLARLLYPWADGIVAVSQGVADDLAQVTGISPQQIETIYNPTVTANLLEKSQESLNHPWFKTGEPPVVLAVGRLDDQKDFPTLINAFAIVKKIQPCRLIILGQGPQKQKLEALVQELDLKNDVAMLGFAENPSAYMAKAAVFVLSSAWEGLPNALIEAMAIGIPVVSTNCPSGPREILDNGKYGSLVPVGDSKAMADAILSVLSGKFSSVDPTWLKQFTLEVATQKYLEVLGFAKV</sequence>
<dbReference type="PANTHER" id="PTHR12526">
    <property type="entry name" value="GLYCOSYLTRANSFERASE"/>
    <property type="match status" value="1"/>
</dbReference>
<feature type="domain" description="Glycosyl transferase family 1" evidence="1">
    <location>
        <begin position="191"/>
        <end position="337"/>
    </location>
</feature>